<sequence>MTTTTRQTRSLSHRRSSERLGSRRSIPVRRIVMAVASLVVFLLIWEFVKLVVPADGVSIGGVRVLPRTTDGALPHVSSVISTFGDKEVDLPGSRTVGMGVAEAGWFSFKLALAGLVIGTIVGILLAVIMQRFRTAERALTPYVIASQTVPLVALAPLLNGWSGKIAILGHPWTSTTSVIAISAYLAFFPVTLGMLRGLHAPTTQSVELMHCYNAGWWSTLIRLRLPVAVGYLLPALRLAAAAAVVGAIVAEISTATTGGIGRLIIEYAQQSTGDASKLFCAVIGAAVVGLAMTAVVLIVGVGARRYSGNSR</sequence>
<dbReference type="InterPro" id="IPR000515">
    <property type="entry name" value="MetI-like"/>
</dbReference>
<evidence type="ECO:0000256" key="1">
    <source>
        <dbReference type="ARBA" id="ARBA00004651"/>
    </source>
</evidence>
<protein>
    <recommendedName>
        <fullName evidence="8">ABC transmembrane type-1 domain-containing protein</fullName>
    </recommendedName>
</protein>
<evidence type="ECO:0000256" key="7">
    <source>
        <dbReference type="RuleBase" id="RU363032"/>
    </source>
</evidence>
<comment type="subcellular location">
    <subcellularLocation>
        <location evidence="1 7">Cell membrane</location>
        <topology evidence="1 7">Multi-pass membrane protein</topology>
    </subcellularLocation>
</comment>
<feature type="transmembrane region" description="Helical" evidence="7">
    <location>
        <begin position="106"/>
        <end position="127"/>
    </location>
</feature>
<evidence type="ECO:0000256" key="5">
    <source>
        <dbReference type="ARBA" id="ARBA00022989"/>
    </source>
</evidence>
<dbReference type="AlphaFoldDB" id="A0A916T1H4"/>
<feature type="transmembrane region" description="Helical" evidence="7">
    <location>
        <begin position="277"/>
        <end position="303"/>
    </location>
</feature>
<keyword evidence="3" id="KW-1003">Cell membrane</keyword>
<feature type="transmembrane region" description="Helical" evidence="7">
    <location>
        <begin position="31"/>
        <end position="48"/>
    </location>
</feature>
<dbReference type="Proteomes" id="UP000621454">
    <property type="component" value="Unassembled WGS sequence"/>
</dbReference>
<proteinExistence type="inferred from homology"/>
<dbReference type="GO" id="GO:0005886">
    <property type="term" value="C:plasma membrane"/>
    <property type="evidence" value="ECO:0007669"/>
    <property type="project" value="UniProtKB-SubCell"/>
</dbReference>
<keyword evidence="5 7" id="KW-1133">Transmembrane helix</keyword>
<gene>
    <name evidence="9" type="ORF">GCM10011489_15180</name>
</gene>
<dbReference type="PANTHER" id="PTHR30151">
    <property type="entry name" value="ALKANE SULFONATE ABC TRANSPORTER-RELATED, MEMBRANE SUBUNIT"/>
    <property type="match status" value="1"/>
</dbReference>
<comment type="caution">
    <text evidence="9">The sequence shown here is derived from an EMBL/GenBank/DDBJ whole genome shotgun (WGS) entry which is preliminary data.</text>
</comment>
<dbReference type="Pfam" id="PF00528">
    <property type="entry name" value="BPD_transp_1"/>
    <property type="match status" value="1"/>
</dbReference>
<evidence type="ECO:0000256" key="2">
    <source>
        <dbReference type="ARBA" id="ARBA00022448"/>
    </source>
</evidence>
<keyword evidence="6 7" id="KW-0472">Membrane</keyword>
<evidence type="ECO:0000313" key="10">
    <source>
        <dbReference type="Proteomes" id="UP000621454"/>
    </source>
</evidence>
<reference evidence="9" key="2">
    <citation type="submission" date="2020-09" db="EMBL/GenBank/DDBJ databases">
        <authorList>
            <person name="Sun Q."/>
            <person name="Zhou Y."/>
        </authorList>
    </citation>
    <scope>NUCLEOTIDE SEQUENCE</scope>
    <source>
        <strain evidence="9">CGMCC 1.12827</strain>
    </source>
</reference>
<evidence type="ECO:0000313" key="9">
    <source>
        <dbReference type="EMBL" id="GGB27953.1"/>
    </source>
</evidence>
<dbReference type="PANTHER" id="PTHR30151:SF41">
    <property type="entry name" value="ABC TRANSPORTER PERMEASE PROTEIN"/>
    <property type="match status" value="1"/>
</dbReference>
<feature type="transmembrane region" description="Helical" evidence="7">
    <location>
        <begin position="178"/>
        <end position="198"/>
    </location>
</feature>
<dbReference type="PROSITE" id="PS50928">
    <property type="entry name" value="ABC_TM1"/>
    <property type="match status" value="1"/>
</dbReference>
<organism evidence="9 10">
    <name type="scientific">Gordonia jinhuaensis</name>
    <dbReference type="NCBI Taxonomy" id="1517702"/>
    <lineage>
        <taxon>Bacteria</taxon>
        <taxon>Bacillati</taxon>
        <taxon>Actinomycetota</taxon>
        <taxon>Actinomycetes</taxon>
        <taxon>Mycobacteriales</taxon>
        <taxon>Gordoniaceae</taxon>
        <taxon>Gordonia</taxon>
    </lineage>
</organism>
<feature type="domain" description="ABC transmembrane type-1" evidence="8">
    <location>
        <begin position="104"/>
        <end position="300"/>
    </location>
</feature>
<feature type="transmembrane region" description="Helical" evidence="7">
    <location>
        <begin position="139"/>
        <end position="158"/>
    </location>
</feature>
<dbReference type="GO" id="GO:0055085">
    <property type="term" value="P:transmembrane transport"/>
    <property type="evidence" value="ECO:0007669"/>
    <property type="project" value="InterPro"/>
</dbReference>
<comment type="similarity">
    <text evidence="7">Belongs to the binding-protein-dependent transport system permease family.</text>
</comment>
<keyword evidence="4 7" id="KW-0812">Transmembrane</keyword>
<evidence type="ECO:0000256" key="3">
    <source>
        <dbReference type="ARBA" id="ARBA00022475"/>
    </source>
</evidence>
<keyword evidence="10" id="KW-1185">Reference proteome</keyword>
<dbReference type="RefSeq" id="WP_229742272.1">
    <property type="nucleotide sequence ID" value="NZ_BMGC01000007.1"/>
</dbReference>
<dbReference type="EMBL" id="BMGC01000007">
    <property type="protein sequence ID" value="GGB27953.1"/>
    <property type="molecule type" value="Genomic_DNA"/>
</dbReference>
<dbReference type="Gene3D" id="1.10.3720.10">
    <property type="entry name" value="MetI-like"/>
    <property type="match status" value="1"/>
</dbReference>
<accession>A0A916T1H4</accession>
<name>A0A916T1H4_9ACTN</name>
<evidence type="ECO:0000256" key="4">
    <source>
        <dbReference type="ARBA" id="ARBA00022692"/>
    </source>
</evidence>
<keyword evidence="2 7" id="KW-0813">Transport</keyword>
<dbReference type="SUPFAM" id="SSF161098">
    <property type="entry name" value="MetI-like"/>
    <property type="match status" value="1"/>
</dbReference>
<dbReference type="InterPro" id="IPR035906">
    <property type="entry name" value="MetI-like_sf"/>
</dbReference>
<reference evidence="9" key="1">
    <citation type="journal article" date="2014" name="Int. J. Syst. Evol. Microbiol.">
        <title>Complete genome sequence of Corynebacterium casei LMG S-19264T (=DSM 44701T), isolated from a smear-ripened cheese.</title>
        <authorList>
            <consortium name="US DOE Joint Genome Institute (JGI-PGF)"/>
            <person name="Walter F."/>
            <person name="Albersmeier A."/>
            <person name="Kalinowski J."/>
            <person name="Ruckert C."/>
        </authorList>
    </citation>
    <scope>NUCLEOTIDE SEQUENCE</scope>
    <source>
        <strain evidence="9">CGMCC 1.12827</strain>
    </source>
</reference>
<evidence type="ECO:0000259" key="8">
    <source>
        <dbReference type="PROSITE" id="PS50928"/>
    </source>
</evidence>
<evidence type="ECO:0000256" key="6">
    <source>
        <dbReference type="ARBA" id="ARBA00023136"/>
    </source>
</evidence>